<dbReference type="InterPro" id="IPR043504">
    <property type="entry name" value="Peptidase_S1_PA_chymotrypsin"/>
</dbReference>
<dbReference type="EMBL" id="FNIA01000006">
    <property type="protein sequence ID" value="SDM69951.1"/>
    <property type="molecule type" value="Genomic_DNA"/>
</dbReference>
<dbReference type="Gene3D" id="2.40.10.10">
    <property type="entry name" value="Trypsin-like serine proteases"/>
    <property type="match status" value="2"/>
</dbReference>
<dbReference type="SUPFAM" id="SSF50494">
    <property type="entry name" value="Trypsin-like serine proteases"/>
    <property type="match status" value="1"/>
</dbReference>
<dbReference type="PROSITE" id="PS51257">
    <property type="entry name" value="PROKAR_LIPOPROTEIN"/>
    <property type="match status" value="1"/>
</dbReference>
<dbReference type="Proteomes" id="UP000199370">
    <property type="component" value="Unassembled WGS sequence"/>
</dbReference>
<protein>
    <recommendedName>
        <fullName evidence="3">Trypsin</fullName>
    </recommendedName>
</protein>
<reference evidence="1 2" key="1">
    <citation type="submission" date="2016-10" db="EMBL/GenBank/DDBJ databases">
        <authorList>
            <person name="de Groot N.N."/>
        </authorList>
    </citation>
    <scope>NUCLEOTIDE SEQUENCE [LARGE SCALE GENOMIC DNA]</scope>
    <source>
        <strain evidence="2">EB21,IBRC-M 10013,KCTC 4048</strain>
    </source>
</reference>
<evidence type="ECO:0000313" key="1">
    <source>
        <dbReference type="EMBL" id="SDM69951.1"/>
    </source>
</evidence>
<dbReference type="AlphaFoldDB" id="A0A1G9VCV8"/>
<gene>
    <name evidence="1" type="ORF">SAMN05192554_10639</name>
</gene>
<organism evidence="1 2">
    <name type="scientific">Haloarchaeobius iranensis</name>
    <dbReference type="NCBI Taxonomy" id="996166"/>
    <lineage>
        <taxon>Archaea</taxon>
        <taxon>Methanobacteriati</taxon>
        <taxon>Methanobacteriota</taxon>
        <taxon>Stenosarchaea group</taxon>
        <taxon>Halobacteria</taxon>
        <taxon>Halobacteriales</taxon>
        <taxon>Halorubellaceae</taxon>
        <taxon>Haloarchaeobius</taxon>
    </lineage>
</organism>
<proteinExistence type="predicted"/>
<sequence>MGRRRFMKVASAIGISTSCLRFGTQEGLVSAMGDPSEEVSYVERLRVVEDDDGNPIRREPIYNSISRDEWIRVETASEAQSRIYRLLRQEFPRSPELNAHKVESDQSPIGYEIVVRYPVASDSGGSEVTPHASAQSVAEALPNTLEITVGRDEWAATRKGIPVRFSRTQVERAAQTECGDNDDTPPSYIHDWSDIPAGCCVWGWPDGDPGTANGTFYHHKYGEYCLIAAGHCVQAPEAGEPNPSWGNPDLDSPDGYVLDKIDTTDRDYALLRTYSQNTQRRIRHPSTTTTDYDIYGSITDQGIQNTYEATGETVYAQGNVLERVSSQITEYDENNGGGTQQIKFTADVECGDSGGLIFAESEDGYGAYILGIINQFYYQNGVDIGNTAEAVENTYNGFYH</sequence>
<dbReference type="InterPro" id="IPR009003">
    <property type="entry name" value="Peptidase_S1_PA"/>
</dbReference>
<name>A0A1G9VCV8_9EURY</name>
<accession>A0A1G9VCV8</accession>
<evidence type="ECO:0008006" key="3">
    <source>
        <dbReference type="Google" id="ProtNLM"/>
    </source>
</evidence>
<evidence type="ECO:0000313" key="2">
    <source>
        <dbReference type="Proteomes" id="UP000199370"/>
    </source>
</evidence>
<keyword evidence="2" id="KW-1185">Reference proteome</keyword>